<feature type="region of interest" description="Disordered" evidence="9">
    <location>
        <begin position="164"/>
        <end position="235"/>
    </location>
</feature>
<dbReference type="SMART" id="SM00369">
    <property type="entry name" value="LRR_TYP"/>
    <property type="match status" value="3"/>
</dbReference>
<evidence type="ECO:0000256" key="5">
    <source>
        <dbReference type="ARBA" id="ARBA00025612"/>
    </source>
</evidence>
<reference evidence="11" key="1">
    <citation type="journal article" date="2023" name="IScience">
        <title>Live-bearing cockroach genome reveals convergent evolutionary mechanisms linked to viviparity in insects and beyond.</title>
        <authorList>
            <person name="Fouks B."/>
            <person name="Harrison M.C."/>
            <person name="Mikhailova A.A."/>
            <person name="Marchal E."/>
            <person name="English S."/>
            <person name="Carruthers M."/>
            <person name="Jennings E.C."/>
            <person name="Chiamaka E.L."/>
            <person name="Frigard R.A."/>
            <person name="Pippel M."/>
            <person name="Attardo G.M."/>
            <person name="Benoit J.B."/>
            <person name="Bornberg-Bauer E."/>
            <person name="Tobe S.S."/>
        </authorList>
    </citation>
    <scope>NUCLEOTIDE SEQUENCE</scope>
    <source>
        <strain evidence="11">Stay&amp;Tobe</strain>
    </source>
</reference>
<dbReference type="AlphaFoldDB" id="A0AAD7ZC05"/>
<evidence type="ECO:0000256" key="1">
    <source>
        <dbReference type="ARBA" id="ARBA00022614"/>
    </source>
</evidence>
<comment type="caution">
    <text evidence="11">The sequence shown here is derived from an EMBL/GenBank/DDBJ whole genome shotgun (WGS) entry which is preliminary data.</text>
</comment>
<dbReference type="Proteomes" id="UP001233999">
    <property type="component" value="Unassembled WGS sequence"/>
</dbReference>
<evidence type="ECO:0000256" key="7">
    <source>
        <dbReference type="ARBA" id="ARBA00029998"/>
    </source>
</evidence>
<keyword evidence="1" id="KW-0433">Leucine-rich repeat</keyword>
<dbReference type="InterPro" id="IPR032675">
    <property type="entry name" value="LRR_dom_sf"/>
</dbReference>
<keyword evidence="10" id="KW-0812">Transmembrane</keyword>
<dbReference type="InterPro" id="IPR050715">
    <property type="entry name" value="LRR-SigEffector_domain"/>
</dbReference>
<evidence type="ECO:0000256" key="2">
    <source>
        <dbReference type="ARBA" id="ARBA00022737"/>
    </source>
</evidence>
<dbReference type="PANTHER" id="PTHR45752">
    <property type="entry name" value="LEUCINE-RICH REPEAT-CONTAINING"/>
    <property type="match status" value="1"/>
</dbReference>
<sequence length="371" mass="41977">MPSNKLNLRERLDESNLDLSMSEIDDVPVKEIAQIKKATSLDLSNNLLKSLGKNFAPSLTHLIKLDLSKNSLTELPENFGELVNLKHLDLYSNQLTHLPLSLGQLKVLRWLDLKGNPLVPKLAEIAGPCLDTQQCQQCARKVVSFLQTMQVQVAEERQRRLLQKRKQQEMAEQQKKEQQQQQQSQKSKKKKAAKANANAQAKTENGVNNHQGSGDNIASTKQAAPKQQNSANTKSKPIKASSLLLRFFRSMFIGALIACLALWTVYLIDEEKFRGMQVQAVQMWNRTVEVLPVQVVEVGQKIREVIKPTVALVWSKAEAAYVWLCNDPTLQAYVEAGKVTVKMLFDKIYEIIRTVNQQIPVYVETVKKTFF</sequence>
<dbReference type="Pfam" id="PF13855">
    <property type="entry name" value="LRR_8"/>
    <property type="match status" value="1"/>
</dbReference>
<evidence type="ECO:0000256" key="8">
    <source>
        <dbReference type="ARBA" id="ARBA00032455"/>
    </source>
</evidence>
<evidence type="ECO:0000256" key="10">
    <source>
        <dbReference type="SAM" id="Phobius"/>
    </source>
</evidence>
<feature type="transmembrane region" description="Helical" evidence="10">
    <location>
        <begin position="247"/>
        <end position="268"/>
    </location>
</feature>
<name>A0AAD7ZC05_DIPPU</name>
<keyword evidence="10" id="KW-0472">Membrane</keyword>
<evidence type="ECO:0000256" key="6">
    <source>
        <dbReference type="ARBA" id="ARBA00029588"/>
    </source>
</evidence>
<reference evidence="11" key="2">
    <citation type="submission" date="2023-05" db="EMBL/GenBank/DDBJ databases">
        <authorList>
            <person name="Fouks B."/>
        </authorList>
    </citation>
    <scope>NUCLEOTIDE SEQUENCE</scope>
    <source>
        <strain evidence="11">Stay&amp;Tobe</strain>
        <tissue evidence="11">Testes</tissue>
    </source>
</reference>
<dbReference type="PROSITE" id="PS51450">
    <property type="entry name" value="LRR"/>
    <property type="match status" value="1"/>
</dbReference>
<comment type="similarity">
    <text evidence="3">Belongs to the SHOC2 family.</text>
</comment>
<evidence type="ECO:0000256" key="9">
    <source>
        <dbReference type="SAM" id="MobiDB-lite"/>
    </source>
</evidence>
<keyword evidence="2" id="KW-0677">Repeat</keyword>
<comment type="function">
    <text evidence="5">Acts as a Ras effector and participates in MAPK pathway activation. Probably acts as a regulatory subunit of protein phosphatase that specifically dephosphorylates Raf kinase and stimulate Raf activity at specialized signaling complexes upon Ras activation.</text>
</comment>
<dbReference type="InterPro" id="IPR003591">
    <property type="entry name" value="Leu-rich_rpt_typical-subtyp"/>
</dbReference>
<keyword evidence="10" id="KW-1133">Transmembrane helix</keyword>
<dbReference type="SUPFAM" id="SSF52058">
    <property type="entry name" value="L domain-like"/>
    <property type="match status" value="1"/>
</dbReference>
<keyword evidence="12" id="KW-1185">Reference proteome</keyword>
<evidence type="ECO:0000256" key="4">
    <source>
        <dbReference type="ARBA" id="ARBA00023904"/>
    </source>
</evidence>
<dbReference type="EMBL" id="JASPKZ010009348">
    <property type="protein sequence ID" value="KAJ9577749.1"/>
    <property type="molecule type" value="Genomic_DNA"/>
</dbReference>
<evidence type="ECO:0000313" key="12">
    <source>
        <dbReference type="Proteomes" id="UP001233999"/>
    </source>
</evidence>
<dbReference type="InterPro" id="IPR001611">
    <property type="entry name" value="Leu-rich_rpt"/>
</dbReference>
<evidence type="ECO:0000256" key="3">
    <source>
        <dbReference type="ARBA" id="ARBA00023786"/>
    </source>
</evidence>
<accession>A0AAD7ZC05</accession>
<dbReference type="PANTHER" id="PTHR45752:SF4">
    <property type="entry name" value="LEUCINE-RICH REPEAT-CONTAINING PROTEIN 59"/>
    <property type="match status" value="1"/>
</dbReference>
<evidence type="ECO:0000313" key="11">
    <source>
        <dbReference type="EMBL" id="KAJ9577749.1"/>
    </source>
</evidence>
<organism evidence="11 12">
    <name type="scientific">Diploptera punctata</name>
    <name type="common">Pacific beetle cockroach</name>
    <dbReference type="NCBI Taxonomy" id="6984"/>
    <lineage>
        <taxon>Eukaryota</taxon>
        <taxon>Metazoa</taxon>
        <taxon>Ecdysozoa</taxon>
        <taxon>Arthropoda</taxon>
        <taxon>Hexapoda</taxon>
        <taxon>Insecta</taxon>
        <taxon>Pterygota</taxon>
        <taxon>Neoptera</taxon>
        <taxon>Polyneoptera</taxon>
        <taxon>Dictyoptera</taxon>
        <taxon>Blattodea</taxon>
        <taxon>Blaberoidea</taxon>
        <taxon>Blaberidae</taxon>
        <taxon>Diplopterinae</taxon>
        <taxon>Diploptera</taxon>
    </lineage>
</organism>
<feature type="compositionally biased region" description="Basic and acidic residues" evidence="9">
    <location>
        <begin position="166"/>
        <end position="178"/>
    </location>
</feature>
<protein>
    <recommendedName>
        <fullName evidence="4">Leucine-rich repeat protein soc-2 homolog</fullName>
    </recommendedName>
    <alternativeName>
        <fullName evidence="8">Protein soc-2 homolog</fullName>
    </alternativeName>
    <alternativeName>
        <fullName evidence="6 7">protein Sur-8 homolog</fullName>
    </alternativeName>
</protein>
<dbReference type="Gene3D" id="3.80.10.10">
    <property type="entry name" value="Ribonuclease Inhibitor"/>
    <property type="match status" value="1"/>
</dbReference>
<proteinExistence type="inferred from homology"/>
<feature type="compositionally biased region" description="Polar residues" evidence="9">
    <location>
        <begin position="203"/>
        <end position="235"/>
    </location>
</feature>
<gene>
    <name evidence="11" type="ORF">L9F63_005669</name>
</gene>